<proteinExistence type="predicted"/>
<sequence>HDYVDDQNKYQYNPPNRKPRIIYIPIKVIETPKTIASNPVNPKDSLNIDKPGSPYGLIHKLFPIETNEIAVTNIEEIPDDLDPDEVWLSDGNLLVLKGGYPSSKKEPIVNKLSQLSTNKSKDGEDISFRPSKRIYSYDDTSGVDSTPRKRRRISLRRRGYRNYEVI</sequence>
<protein>
    <submittedName>
        <fullName evidence="1">Uncharacterized protein</fullName>
    </submittedName>
</protein>
<name>A0A0K2VFQ9_LEPSM</name>
<feature type="non-terminal residue" evidence="1">
    <location>
        <position position="1"/>
    </location>
</feature>
<evidence type="ECO:0000313" key="1">
    <source>
        <dbReference type="EMBL" id="CDW49284.1"/>
    </source>
</evidence>
<dbReference type="EMBL" id="HACA01031923">
    <property type="protein sequence ID" value="CDW49284.1"/>
    <property type="molecule type" value="Transcribed_RNA"/>
</dbReference>
<dbReference type="AlphaFoldDB" id="A0A0K2VFQ9"/>
<accession>A0A0K2VFQ9</accession>
<organism evidence="1">
    <name type="scientific">Lepeophtheirus salmonis</name>
    <name type="common">Salmon louse</name>
    <name type="synonym">Caligus salmonis</name>
    <dbReference type="NCBI Taxonomy" id="72036"/>
    <lineage>
        <taxon>Eukaryota</taxon>
        <taxon>Metazoa</taxon>
        <taxon>Ecdysozoa</taxon>
        <taxon>Arthropoda</taxon>
        <taxon>Crustacea</taxon>
        <taxon>Multicrustacea</taxon>
        <taxon>Hexanauplia</taxon>
        <taxon>Copepoda</taxon>
        <taxon>Siphonostomatoida</taxon>
        <taxon>Caligidae</taxon>
        <taxon>Lepeophtheirus</taxon>
    </lineage>
</organism>
<reference evidence="1" key="1">
    <citation type="submission" date="2014-05" db="EMBL/GenBank/DDBJ databases">
        <authorList>
            <person name="Chronopoulou M."/>
        </authorList>
    </citation>
    <scope>NUCLEOTIDE SEQUENCE</scope>
    <source>
        <tissue evidence="1">Whole organism</tissue>
    </source>
</reference>